<organism evidence="2 3">
    <name type="scientific">Burkholderia lata (strain ATCC 17760 / DSM 23089 / LMG 22485 / NCIMB 9086 / R18194 / 383)</name>
    <dbReference type="NCBI Taxonomy" id="482957"/>
    <lineage>
        <taxon>Bacteria</taxon>
        <taxon>Pseudomonadati</taxon>
        <taxon>Pseudomonadota</taxon>
        <taxon>Betaproteobacteria</taxon>
        <taxon>Burkholderiales</taxon>
        <taxon>Burkholderiaceae</taxon>
        <taxon>Burkholderia</taxon>
        <taxon>Burkholderia cepacia complex</taxon>
    </lineage>
</organism>
<keyword evidence="1" id="KW-1133">Transmembrane helix</keyword>
<sequence length="377" mass="39826">MPKSPALWEPYCHRADAEFHLSKFAARVLGSKAGVIFFDGQAAARLKPAVPDADGHALDLVVSTTRLPVAAADPLGNASPQTIQQLAQTWSHRVAAASGPTALDRGIATARNYMDHHKIAFGAAAVAGDMFGLLAGAVAVAAIVAGGITLLPALGLLAGFGSLLLLPEDGRMLAYQIQGDEVRASRLEHSLHYRIVEAVGPLMVMPDLLASGVRTLASLPRVAREAGAAAEEAVQATKRLVDQRKALDSLTHAKADSPDQALMREQASQMQQQTSHLATKVSEAQQKLDKARSELMLLRTIEAPAYVTSFFGTGVYGISPPDLTKEVAAWITGHRDNDSSHPAQLLVPETTAAAMAGNPSTVLQFQIGVSQVPEHAR</sequence>
<accession>A0A6P2T700</accession>
<proteinExistence type="predicted"/>
<dbReference type="EMBL" id="CABVQH010000003">
    <property type="protein sequence ID" value="VWC59144.1"/>
    <property type="molecule type" value="Genomic_DNA"/>
</dbReference>
<protein>
    <submittedName>
        <fullName evidence="2">Uncharacterized protein</fullName>
    </submittedName>
</protein>
<gene>
    <name evidence="2" type="ORF">BLA18109_01310</name>
</gene>
<dbReference type="AlphaFoldDB" id="A0A6P2T700"/>
<feature type="transmembrane region" description="Helical" evidence="1">
    <location>
        <begin position="150"/>
        <end position="166"/>
    </location>
</feature>
<evidence type="ECO:0000256" key="1">
    <source>
        <dbReference type="SAM" id="Phobius"/>
    </source>
</evidence>
<dbReference type="Proteomes" id="UP000494260">
    <property type="component" value="Unassembled WGS sequence"/>
</dbReference>
<keyword evidence="1" id="KW-0472">Membrane</keyword>
<reference evidence="2 3" key="1">
    <citation type="submission" date="2019-09" db="EMBL/GenBank/DDBJ databases">
        <authorList>
            <person name="Depoorter E."/>
        </authorList>
    </citation>
    <scope>NUCLEOTIDE SEQUENCE [LARGE SCALE GENOMIC DNA]</scope>
    <source>
        <strain evidence="2">R-18109</strain>
    </source>
</reference>
<feature type="transmembrane region" description="Helical" evidence="1">
    <location>
        <begin position="119"/>
        <end position="144"/>
    </location>
</feature>
<keyword evidence="1" id="KW-0812">Transmembrane</keyword>
<evidence type="ECO:0000313" key="3">
    <source>
        <dbReference type="Proteomes" id="UP000494260"/>
    </source>
</evidence>
<evidence type="ECO:0000313" key="2">
    <source>
        <dbReference type="EMBL" id="VWC59144.1"/>
    </source>
</evidence>
<dbReference type="RefSeq" id="WP_174949703.1">
    <property type="nucleotide sequence ID" value="NZ_CABVQH010000003.1"/>
</dbReference>
<name>A0A6P2T700_BURL3</name>